<evidence type="ECO:0000313" key="2">
    <source>
        <dbReference type="Proteomes" id="UP001499990"/>
    </source>
</evidence>
<sequence length="62" mass="6686">MYGPDGRIPALPADFTPLAIRAVDRILAPASELCDLWGETSDAEEWTRTVTTLRGVLTRAAG</sequence>
<reference evidence="2" key="1">
    <citation type="journal article" date="2019" name="Int. J. Syst. Evol. Microbiol.">
        <title>The Global Catalogue of Microorganisms (GCM) 10K type strain sequencing project: providing services to taxonomists for standard genome sequencing and annotation.</title>
        <authorList>
            <consortium name="The Broad Institute Genomics Platform"/>
            <consortium name="The Broad Institute Genome Sequencing Center for Infectious Disease"/>
            <person name="Wu L."/>
            <person name="Ma J."/>
        </authorList>
    </citation>
    <scope>NUCLEOTIDE SEQUENCE [LARGE SCALE GENOMIC DNA]</scope>
    <source>
        <strain evidence="2">JCM 9651</strain>
    </source>
</reference>
<organism evidence="1 2">
    <name type="scientific">Streptomyces sannanensis</name>
    <dbReference type="NCBI Taxonomy" id="285536"/>
    <lineage>
        <taxon>Bacteria</taxon>
        <taxon>Bacillati</taxon>
        <taxon>Actinomycetota</taxon>
        <taxon>Actinomycetes</taxon>
        <taxon>Kitasatosporales</taxon>
        <taxon>Streptomycetaceae</taxon>
        <taxon>Streptomyces</taxon>
    </lineage>
</organism>
<comment type="caution">
    <text evidence="1">The sequence shown here is derived from an EMBL/GenBank/DDBJ whole genome shotgun (WGS) entry which is preliminary data.</text>
</comment>
<name>A0ABP6SFV9_9ACTN</name>
<proteinExistence type="predicted"/>
<protein>
    <submittedName>
        <fullName evidence="1">Uncharacterized protein</fullName>
    </submittedName>
</protein>
<accession>A0ABP6SFV9</accession>
<dbReference type="Pfam" id="PF14078">
    <property type="entry name" value="DUF4259"/>
    <property type="match status" value="1"/>
</dbReference>
<dbReference type="EMBL" id="BAAAYL010000001">
    <property type="protein sequence ID" value="GAA3375879.1"/>
    <property type="molecule type" value="Genomic_DNA"/>
</dbReference>
<gene>
    <name evidence="1" type="ORF">GCM10020367_45390</name>
</gene>
<dbReference type="Proteomes" id="UP001499990">
    <property type="component" value="Unassembled WGS sequence"/>
</dbReference>
<dbReference type="InterPro" id="IPR025355">
    <property type="entry name" value="DUF4259"/>
</dbReference>
<keyword evidence="2" id="KW-1185">Reference proteome</keyword>
<evidence type="ECO:0000313" key="1">
    <source>
        <dbReference type="EMBL" id="GAA3375879.1"/>
    </source>
</evidence>